<reference evidence="2" key="2">
    <citation type="journal article" date="2018" name="BMC Genomics">
        <title>Whole genome sequencing and function prediction of 133 gut anaerobes isolated from chicken caecum in pure cultures.</title>
        <authorList>
            <person name="Medvecky M."/>
            <person name="Cejkova D."/>
            <person name="Polansky O."/>
            <person name="Karasova D."/>
            <person name="Kubasova T."/>
            <person name="Cizek A."/>
            <person name="Rychlik I."/>
        </authorList>
    </citation>
    <scope>NUCLEOTIDE SEQUENCE</scope>
    <source>
        <strain evidence="2">An179</strain>
        <strain evidence="1">An180</strain>
    </source>
</reference>
<dbReference type="EMBL" id="NFKK01000009">
    <property type="protein sequence ID" value="OUP52600.1"/>
    <property type="molecule type" value="Genomic_DNA"/>
</dbReference>
<proteinExistence type="predicted"/>
<evidence type="ECO:0000313" key="1">
    <source>
        <dbReference type="EMBL" id="OUP52600.1"/>
    </source>
</evidence>
<dbReference type="RefSeq" id="WP_016146318.1">
    <property type="nucleotide sequence ID" value="NZ_FRDE01000004.1"/>
</dbReference>
<dbReference type="STRING" id="501571.GCA_900143195_01804"/>
<dbReference type="Proteomes" id="UP000195326">
    <property type="component" value="Unassembled WGS sequence"/>
</dbReference>
<reference evidence="3 4" key="1">
    <citation type="submission" date="2017-04" db="EMBL/GenBank/DDBJ databases">
        <title>Function of individual gut microbiota members based on whole genome sequencing of pure cultures obtained from chicken caecum.</title>
        <authorList>
            <person name="Medvecky M."/>
            <person name="Cejkova D."/>
            <person name="Polansky O."/>
            <person name="Karasova D."/>
            <person name="Kubasova T."/>
            <person name="Cizek A."/>
            <person name="Rychlik I."/>
        </authorList>
    </citation>
    <scope>NUCLEOTIDE SEQUENCE [LARGE SCALE GENOMIC DNA]</scope>
    <source>
        <strain evidence="3">An179</strain>
        <strain evidence="4">An180</strain>
    </source>
</reference>
<protein>
    <submittedName>
        <fullName evidence="2">Uncharacterized protein</fullName>
    </submittedName>
</protein>
<dbReference type="AlphaFoldDB" id="A0A1Y4LSI1"/>
<evidence type="ECO:0000313" key="2">
    <source>
        <dbReference type="EMBL" id="OUP57941.1"/>
    </source>
</evidence>
<dbReference type="EMBL" id="NFKL01000011">
    <property type="protein sequence ID" value="OUP57941.1"/>
    <property type="molecule type" value="Genomic_DNA"/>
</dbReference>
<accession>A0A1Y4LSI1</accession>
<comment type="caution">
    <text evidence="2">The sequence shown here is derived from an EMBL/GenBank/DDBJ whole genome shotgun (WGS) entry which is preliminary data.</text>
</comment>
<evidence type="ECO:0000313" key="4">
    <source>
        <dbReference type="Proteomes" id="UP000195897"/>
    </source>
</evidence>
<dbReference type="Proteomes" id="UP000195897">
    <property type="component" value="Unassembled WGS sequence"/>
</dbReference>
<name>A0A1Y4LSI1_9FIRM</name>
<sequence length="59" mass="6704">MFILTCACGNELYCSNEESRTAWQCEMCGQWYDMFGYPTSQPAGEIVPEGVTCMTQEDF</sequence>
<gene>
    <name evidence="2" type="ORF">B5F15_09050</name>
    <name evidence="1" type="ORF">B5F17_08940</name>
</gene>
<evidence type="ECO:0000313" key="3">
    <source>
        <dbReference type="Proteomes" id="UP000195326"/>
    </source>
</evidence>
<organism evidence="2 3">
    <name type="scientific">Butyricicoccus pullicaecorum</name>
    <dbReference type="NCBI Taxonomy" id="501571"/>
    <lineage>
        <taxon>Bacteria</taxon>
        <taxon>Bacillati</taxon>
        <taxon>Bacillota</taxon>
        <taxon>Clostridia</taxon>
        <taxon>Eubacteriales</taxon>
        <taxon>Butyricicoccaceae</taxon>
        <taxon>Butyricicoccus</taxon>
    </lineage>
</organism>